<keyword evidence="5" id="KW-1185">Reference proteome</keyword>
<sequence length="444" mass="47844">MGNKHSRGWTGLAGMLLAAVSSVASGATGDTRPALPGSEGAAQENTDLQAILKAMQSADAEALTRLYKESQDPVIHVWSAMALERVRFNLDAASADASTCENALIDVRPGIALSCGQFRVGNLQLAGRWADSHQAESELIARFRGHGVDKRLDNMQAYLNGIAGQPALSYDMPAGDVTLKLEPRAKSKPMREEVSTIPRFTVSANGHEVEAMLDTGASDMILGQEDAERLGVTPLDRQGHVNGWLAKDVPTQAGRLDTLAIGSITLHNVPVTVVPRPIVLIGGNLVAPLGTLKITQSDIQIYGKDSLVPACDTPMRVSTALWGNSLRLYPQLLVNDTPQSVMLDTGAQSYLIGTRAALDEVTPLHRMKTSMKDIGGSHAFVNADAAKVKLTIANQPFDMTFEVYTDADNIKHPITLGAGALRDMDFLLDFRHQRQCFLLHPDLR</sequence>
<dbReference type="Pfam" id="PF13650">
    <property type="entry name" value="Asp_protease_2"/>
    <property type="match status" value="1"/>
</dbReference>
<evidence type="ECO:0000313" key="4">
    <source>
        <dbReference type="EMBL" id="MET3650331.1"/>
    </source>
</evidence>
<keyword evidence="1" id="KW-0378">Hydrolase</keyword>
<dbReference type="InterPro" id="IPR001995">
    <property type="entry name" value="Peptidase_A2_cat"/>
</dbReference>
<dbReference type="Gene3D" id="2.40.70.10">
    <property type="entry name" value="Acid Proteases"/>
    <property type="match status" value="2"/>
</dbReference>
<dbReference type="RefSeq" id="WP_354011842.1">
    <property type="nucleotide sequence ID" value="NZ_JBEPMU010000001.1"/>
</dbReference>
<dbReference type="GO" id="GO:0008233">
    <property type="term" value="F:peptidase activity"/>
    <property type="evidence" value="ECO:0007669"/>
    <property type="project" value="UniProtKB-KW"/>
</dbReference>
<gene>
    <name evidence="4" type="ORF">ABIC75_000033</name>
</gene>
<dbReference type="InterPro" id="IPR034122">
    <property type="entry name" value="Retropepsin-like_bacterial"/>
</dbReference>
<organism evidence="4 5">
    <name type="scientific">Dyella japonica</name>
    <dbReference type="NCBI Taxonomy" id="231455"/>
    <lineage>
        <taxon>Bacteria</taxon>
        <taxon>Pseudomonadati</taxon>
        <taxon>Pseudomonadota</taxon>
        <taxon>Gammaproteobacteria</taxon>
        <taxon>Lysobacterales</taxon>
        <taxon>Rhodanobacteraceae</taxon>
        <taxon>Dyella</taxon>
    </lineage>
</organism>
<dbReference type="EMBL" id="JBEPMU010000001">
    <property type="protein sequence ID" value="MET3650331.1"/>
    <property type="molecule type" value="Genomic_DNA"/>
</dbReference>
<evidence type="ECO:0000256" key="1">
    <source>
        <dbReference type="ARBA" id="ARBA00022801"/>
    </source>
</evidence>
<dbReference type="CDD" id="cd05483">
    <property type="entry name" value="retropepsin_like_bacteria"/>
    <property type="match status" value="1"/>
</dbReference>
<comment type="caution">
    <text evidence="4">The sequence shown here is derived from an EMBL/GenBank/DDBJ whole genome shotgun (WGS) entry which is preliminary data.</text>
</comment>
<feature type="signal peptide" evidence="2">
    <location>
        <begin position="1"/>
        <end position="26"/>
    </location>
</feature>
<keyword evidence="4" id="KW-0645">Protease</keyword>
<dbReference type="InterPro" id="IPR001969">
    <property type="entry name" value="Aspartic_peptidase_AS"/>
</dbReference>
<name>A0ABV2JND0_9GAMM</name>
<evidence type="ECO:0000313" key="5">
    <source>
        <dbReference type="Proteomes" id="UP001549184"/>
    </source>
</evidence>
<dbReference type="SUPFAM" id="SSF50630">
    <property type="entry name" value="Acid proteases"/>
    <property type="match status" value="2"/>
</dbReference>
<feature type="domain" description="Peptidase A2" evidence="3">
    <location>
        <begin position="209"/>
        <end position="285"/>
    </location>
</feature>
<feature type="chain" id="PRO_5045178403" evidence="2">
    <location>
        <begin position="27"/>
        <end position="444"/>
    </location>
</feature>
<keyword evidence="2" id="KW-0732">Signal</keyword>
<accession>A0ABV2JND0</accession>
<dbReference type="PROSITE" id="PS50175">
    <property type="entry name" value="ASP_PROT_RETROV"/>
    <property type="match status" value="1"/>
</dbReference>
<evidence type="ECO:0000256" key="2">
    <source>
        <dbReference type="SAM" id="SignalP"/>
    </source>
</evidence>
<proteinExistence type="predicted"/>
<dbReference type="InterPro" id="IPR021109">
    <property type="entry name" value="Peptidase_aspartic_dom_sf"/>
</dbReference>
<dbReference type="GO" id="GO:0006508">
    <property type="term" value="P:proteolysis"/>
    <property type="evidence" value="ECO:0007669"/>
    <property type="project" value="UniProtKB-KW"/>
</dbReference>
<protein>
    <submittedName>
        <fullName evidence="4">Clan AA aspartic protease (TIGR02281 family)</fullName>
    </submittedName>
</protein>
<evidence type="ECO:0000259" key="3">
    <source>
        <dbReference type="PROSITE" id="PS50175"/>
    </source>
</evidence>
<dbReference type="PROSITE" id="PS00141">
    <property type="entry name" value="ASP_PROTEASE"/>
    <property type="match status" value="1"/>
</dbReference>
<reference evidence="4 5" key="1">
    <citation type="submission" date="2024-06" db="EMBL/GenBank/DDBJ databases">
        <title>Sorghum-associated microbial communities from plants grown in Nebraska, USA.</title>
        <authorList>
            <person name="Schachtman D."/>
        </authorList>
    </citation>
    <scope>NUCLEOTIDE SEQUENCE [LARGE SCALE GENOMIC DNA]</scope>
    <source>
        <strain evidence="4 5">1073</strain>
    </source>
</reference>
<dbReference type="Proteomes" id="UP001549184">
    <property type="component" value="Unassembled WGS sequence"/>
</dbReference>